<dbReference type="AlphaFoldDB" id="A0A0V1AKG5"/>
<protein>
    <submittedName>
        <fullName evidence="1">Uncharacterized protein</fullName>
    </submittedName>
</protein>
<dbReference type="EMBL" id="JYDI01002519">
    <property type="protein sequence ID" value="KRY25150.1"/>
    <property type="molecule type" value="Genomic_DNA"/>
</dbReference>
<accession>A0A0V1AKG5</accession>
<gene>
    <name evidence="1" type="ORF">T03_4583</name>
</gene>
<organism evidence="1 2">
    <name type="scientific">Trichinella britovi</name>
    <name type="common">Parasitic roundworm</name>
    <dbReference type="NCBI Taxonomy" id="45882"/>
    <lineage>
        <taxon>Eukaryota</taxon>
        <taxon>Metazoa</taxon>
        <taxon>Ecdysozoa</taxon>
        <taxon>Nematoda</taxon>
        <taxon>Enoplea</taxon>
        <taxon>Dorylaimia</taxon>
        <taxon>Trichinellida</taxon>
        <taxon>Trichinellidae</taxon>
        <taxon>Trichinella</taxon>
    </lineage>
</organism>
<comment type="caution">
    <text evidence="1">The sequence shown here is derived from an EMBL/GenBank/DDBJ whole genome shotgun (WGS) entry which is preliminary data.</text>
</comment>
<proteinExistence type="predicted"/>
<evidence type="ECO:0000313" key="1">
    <source>
        <dbReference type="EMBL" id="KRY25150.1"/>
    </source>
</evidence>
<dbReference type="Proteomes" id="UP000054653">
    <property type="component" value="Unassembled WGS sequence"/>
</dbReference>
<reference evidence="1 2" key="1">
    <citation type="submission" date="2015-01" db="EMBL/GenBank/DDBJ databases">
        <title>Evolution of Trichinella species and genotypes.</title>
        <authorList>
            <person name="Korhonen P.K."/>
            <person name="Edoardo P."/>
            <person name="Giuseppe L.R."/>
            <person name="Gasser R.B."/>
        </authorList>
    </citation>
    <scope>NUCLEOTIDE SEQUENCE [LARGE SCALE GENOMIC DNA]</scope>
    <source>
        <strain evidence="1">ISS120</strain>
    </source>
</reference>
<keyword evidence="2" id="KW-1185">Reference proteome</keyword>
<evidence type="ECO:0000313" key="2">
    <source>
        <dbReference type="Proteomes" id="UP000054653"/>
    </source>
</evidence>
<sequence>MIETTVSGHSMEYNIAIRNLPAEIMMDTAFWTGRQ</sequence>
<name>A0A0V1AKG5_TRIBR</name>